<accession>A0A5E4Z4J2</accession>
<dbReference type="RefSeq" id="WP_150682178.1">
    <property type="nucleotide sequence ID" value="NZ_CABPSK010000006.1"/>
</dbReference>
<sequence>MTKKFANKQRRARGPIWALVALAAMHCGHAFGDYKLSLTDEKEHRRVQFCVPSEFEPTVGESFFGVSVIFPSIQAAPAQGVIGKDRIHLNFMGRFDRGHGLELALINDPNVKPVEGKHADGIREFEIAEKGGGVTRYLAFKSRDGRNVLFVDGVANPAAFAYFSTFESGVYIRGSVSKGIKASLVEIDDFINNFVARMICK</sequence>
<proteinExistence type="predicted"/>
<evidence type="ECO:0000313" key="3">
    <source>
        <dbReference type="Proteomes" id="UP000366945"/>
    </source>
</evidence>
<evidence type="ECO:0000256" key="1">
    <source>
        <dbReference type="SAM" id="SignalP"/>
    </source>
</evidence>
<name>A0A5E4Z4J2_9BURK</name>
<feature type="signal peptide" evidence="1">
    <location>
        <begin position="1"/>
        <end position="32"/>
    </location>
</feature>
<evidence type="ECO:0000313" key="2">
    <source>
        <dbReference type="EMBL" id="VVE55250.1"/>
    </source>
</evidence>
<dbReference type="EMBL" id="CABPSK010000006">
    <property type="protein sequence ID" value="VVE55250.1"/>
    <property type="molecule type" value="Genomic_DNA"/>
</dbReference>
<gene>
    <name evidence="2" type="ORF">PPN31114_04994</name>
</gene>
<dbReference type="AlphaFoldDB" id="A0A5E4Z4J2"/>
<dbReference type="GeneID" id="300406972"/>
<protein>
    <submittedName>
        <fullName evidence="2">Uncharacterized protein</fullName>
    </submittedName>
</protein>
<keyword evidence="1" id="KW-0732">Signal</keyword>
<feature type="chain" id="PRO_5023099447" evidence="1">
    <location>
        <begin position="33"/>
        <end position="201"/>
    </location>
</feature>
<dbReference type="OrthoDB" id="9895602at2"/>
<reference evidence="2 3" key="1">
    <citation type="submission" date="2019-08" db="EMBL/GenBank/DDBJ databases">
        <authorList>
            <person name="Peeters C."/>
        </authorList>
    </citation>
    <scope>NUCLEOTIDE SEQUENCE [LARGE SCALE GENOMIC DNA]</scope>
    <source>
        <strain evidence="2 3">LMG 31114</strain>
    </source>
</reference>
<dbReference type="Proteomes" id="UP000366945">
    <property type="component" value="Unassembled WGS sequence"/>
</dbReference>
<keyword evidence="3" id="KW-1185">Reference proteome</keyword>
<organism evidence="2 3">
    <name type="scientific">Pandoraea pneumonica</name>
    <dbReference type="NCBI Taxonomy" id="2508299"/>
    <lineage>
        <taxon>Bacteria</taxon>
        <taxon>Pseudomonadati</taxon>
        <taxon>Pseudomonadota</taxon>
        <taxon>Betaproteobacteria</taxon>
        <taxon>Burkholderiales</taxon>
        <taxon>Burkholderiaceae</taxon>
        <taxon>Pandoraea</taxon>
    </lineage>
</organism>